<sequence>MRRSQQDLLARERFIRAASTVNRLFSESLDLPEDQVLQRFCEILQRQLHLSLVWIMEEGQGINGVALRAVAGPQAEMLQSMLAQAPGMVQLSRESATSMTRDFVWPDGRAGHLVLQCAEDEGFAEEVAEVLQQVTQDLQDFLQRQNNHFSLQRTRILQQALLQAGEAILAAEDMPGMLQKTCQQLIDSGIFIACWVARPGVDGCMDALAYAGWSAPNALQRRWPVSAEVPEGQTVGARAWRANALVVQQDYLSDPLIQSWRAEALDYGWRAAAALPIAHEGQRWAVLAVIGDRPHMFSRDICDVLQQVARLVGHGLDELVLKQKLAEEKMQLTLLAAQDATMRRYQSAVMKIQRDLLDRAAVTQMFPDLLRTLVQETNVLAAYIALPDPEKAQIRNYFIQCDHVGLRSALESFTAQENAREWPVEDSLIGQFLHHPPAQIHPLGYPVPLVNSHFLQMHPQFRNLALESRLWVIAATDDSRPMAILGVFSENPQHFTEAVQQLYGQLANSIGLALRQDEYQKTIEDARQKLEKVAFYDPLTGLANRRLLESQLEQAMARHQRQDEVLAVCMLDLDRFKPINDKFGHEAGDQVLVTLGHRLAEVLRKNDMVGRFGGDEFVILLESVQNQDDLYQILRKIENVMTSPMQLQSGQSVRVGLSIGVGIYAGGNKVLTPEELLRQADLALYESKHQKQERDACWMLHQPGAALERAPLAQRLLASGQLLVLYQPVWDARSNKVAGMESLARLRAEDGRILTPREFLPQLRGGNLCHLTQRMLAQSLEDLKSLGEVGEGLWVSVNIDPQSLNKSCIRQIRQIILDSGLDPARIILEILEGSDFLERNSALELLRQIRALGVRLALDDVGSAYASLLRLKDLPVDEIKLDQGFVRTLATRPEDLHFVLAVRDLAQGLEVELVVEGVENEAVMDAMMTLNIPLLQGRHIARPMPIIRLRSWLQRKQPLRKYPSTLLGIYAAQMASHNLLFKMARQNPHLMQVETLSQTRLCPIHDYLQNLELDDQKRLMRHHQLYHRELGSLLRQLAEDRDQADWIAWNKTQETFLQLLRNAWQERAH</sequence>
<dbReference type="PANTHER" id="PTHR33121:SF70">
    <property type="entry name" value="SIGNALING PROTEIN YKOW"/>
    <property type="match status" value="1"/>
</dbReference>
<protein>
    <recommendedName>
        <fullName evidence="5">Diguanylate cyclase</fullName>
    </recommendedName>
</protein>
<dbReference type="SUPFAM" id="SSF55781">
    <property type="entry name" value="GAF domain-like"/>
    <property type="match status" value="2"/>
</dbReference>
<dbReference type="Gene3D" id="3.20.20.450">
    <property type="entry name" value="EAL domain"/>
    <property type="match status" value="1"/>
</dbReference>
<dbReference type="Gene3D" id="3.30.450.40">
    <property type="match status" value="2"/>
</dbReference>
<keyword evidence="4" id="KW-1185">Reference proteome</keyword>
<dbReference type="EMBL" id="MXAV01000031">
    <property type="protein sequence ID" value="PKY10895.1"/>
    <property type="molecule type" value="Genomic_DNA"/>
</dbReference>
<evidence type="ECO:0008006" key="5">
    <source>
        <dbReference type="Google" id="ProtNLM"/>
    </source>
</evidence>
<feature type="domain" description="EAL" evidence="1">
    <location>
        <begin position="706"/>
        <end position="957"/>
    </location>
</feature>
<dbReference type="RefSeq" id="WP_101537677.1">
    <property type="nucleotide sequence ID" value="NZ_MXAV01000031.1"/>
</dbReference>
<dbReference type="CDD" id="cd01949">
    <property type="entry name" value="GGDEF"/>
    <property type="match status" value="1"/>
</dbReference>
<dbReference type="OrthoDB" id="5297347at2"/>
<reference evidence="3 4" key="1">
    <citation type="submission" date="2017-03" db="EMBL/GenBank/DDBJ databases">
        <title>Draft genime sequence of the acidophilic sulfur-oxidizing bacterium Acidithiobacillus sp. SH, isolated from seawater.</title>
        <authorList>
            <person name="Sharmin S."/>
            <person name="Tokuhisa M."/>
            <person name="Kanao T."/>
            <person name="Kamimura K."/>
        </authorList>
    </citation>
    <scope>NUCLEOTIDE SEQUENCE [LARGE SCALE GENOMIC DNA]</scope>
    <source>
        <strain evidence="3 4">SH</strain>
    </source>
</reference>
<dbReference type="InterPro" id="IPR003018">
    <property type="entry name" value="GAF"/>
</dbReference>
<dbReference type="InParanoid" id="A0A2I1DLZ7"/>
<dbReference type="InterPro" id="IPR035919">
    <property type="entry name" value="EAL_sf"/>
</dbReference>
<evidence type="ECO:0000259" key="2">
    <source>
        <dbReference type="PROSITE" id="PS50887"/>
    </source>
</evidence>
<evidence type="ECO:0000313" key="3">
    <source>
        <dbReference type="EMBL" id="PKY10895.1"/>
    </source>
</evidence>
<dbReference type="InterPro" id="IPR001633">
    <property type="entry name" value="EAL_dom"/>
</dbReference>
<dbReference type="SUPFAM" id="SSF141868">
    <property type="entry name" value="EAL domain-like"/>
    <property type="match status" value="1"/>
</dbReference>
<dbReference type="InterPro" id="IPR029787">
    <property type="entry name" value="Nucleotide_cyclase"/>
</dbReference>
<evidence type="ECO:0000313" key="4">
    <source>
        <dbReference type="Proteomes" id="UP000234329"/>
    </source>
</evidence>
<dbReference type="InterPro" id="IPR000160">
    <property type="entry name" value="GGDEF_dom"/>
</dbReference>
<name>A0A2I1DLZ7_9PROT</name>
<gene>
    <name evidence="3" type="ORF">B1757_07185</name>
</gene>
<dbReference type="FunFam" id="3.30.70.270:FF:000001">
    <property type="entry name" value="Diguanylate cyclase domain protein"/>
    <property type="match status" value="1"/>
</dbReference>
<dbReference type="Gene3D" id="3.30.70.270">
    <property type="match status" value="1"/>
</dbReference>
<dbReference type="SUPFAM" id="SSF55073">
    <property type="entry name" value="Nucleotide cyclase"/>
    <property type="match status" value="1"/>
</dbReference>
<dbReference type="NCBIfam" id="TIGR00254">
    <property type="entry name" value="GGDEF"/>
    <property type="match status" value="1"/>
</dbReference>
<dbReference type="InterPro" id="IPR029016">
    <property type="entry name" value="GAF-like_dom_sf"/>
</dbReference>
<dbReference type="Proteomes" id="UP000234329">
    <property type="component" value="Unassembled WGS sequence"/>
</dbReference>
<dbReference type="Pfam" id="PF00990">
    <property type="entry name" value="GGDEF"/>
    <property type="match status" value="1"/>
</dbReference>
<dbReference type="SMART" id="SM00065">
    <property type="entry name" value="GAF"/>
    <property type="match status" value="2"/>
</dbReference>
<dbReference type="SMART" id="SM00052">
    <property type="entry name" value="EAL"/>
    <property type="match status" value="1"/>
</dbReference>
<feature type="domain" description="GGDEF" evidence="2">
    <location>
        <begin position="564"/>
        <end position="702"/>
    </location>
</feature>
<dbReference type="PROSITE" id="PS50887">
    <property type="entry name" value="GGDEF"/>
    <property type="match status" value="1"/>
</dbReference>
<dbReference type="PANTHER" id="PTHR33121">
    <property type="entry name" value="CYCLIC DI-GMP PHOSPHODIESTERASE PDEF"/>
    <property type="match status" value="1"/>
</dbReference>
<dbReference type="CDD" id="cd01948">
    <property type="entry name" value="EAL"/>
    <property type="match status" value="1"/>
</dbReference>
<evidence type="ECO:0000259" key="1">
    <source>
        <dbReference type="PROSITE" id="PS50883"/>
    </source>
</evidence>
<dbReference type="InterPro" id="IPR043128">
    <property type="entry name" value="Rev_trsase/Diguanyl_cyclase"/>
</dbReference>
<dbReference type="Pfam" id="PF00563">
    <property type="entry name" value="EAL"/>
    <property type="match status" value="1"/>
</dbReference>
<comment type="caution">
    <text evidence="3">The sequence shown here is derived from an EMBL/GenBank/DDBJ whole genome shotgun (WGS) entry which is preliminary data.</text>
</comment>
<accession>A0A2I1DLZ7</accession>
<dbReference type="AlphaFoldDB" id="A0A2I1DLZ7"/>
<dbReference type="SMART" id="SM00267">
    <property type="entry name" value="GGDEF"/>
    <property type="match status" value="1"/>
</dbReference>
<dbReference type="GO" id="GO:0071111">
    <property type="term" value="F:cyclic-guanylate-specific phosphodiesterase activity"/>
    <property type="evidence" value="ECO:0007669"/>
    <property type="project" value="InterPro"/>
</dbReference>
<dbReference type="InterPro" id="IPR050706">
    <property type="entry name" value="Cyclic-di-GMP_PDE-like"/>
</dbReference>
<dbReference type="PROSITE" id="PS50883">
    <property type="entry name" value="EAL"/>
    <property type="match status" value="1"/>
</dbReference>
<proteinExistence type="predicted"/>
<dbReference type="Pfam" id="PF13185">
    <property type="entry name" value="GAF_2"/>
    <property type="match status" value="1"/>
</dbReference>
<organism evidence="3 4">
    <name type="scientific">Acidithiobacillus marinus</name>
    <dbReference type="NCBI Taxonomy" id="187490"/>
    <lineage>
        <taxon>Bacteria</taxon>
        <taxon>Pseudomonadati</taxon>
        <taxon>Pseudomonadota</taxon>
        <taxon>Acidithiobacillia</taxon>
        <taxon>Acidithiobacillales</taxon>
        <taxon>Acidithiobacillaceae</taxon>
        <taxon>Acidithiobacillus</taxon>
    </lineage>
</organism>